<evidence type="ECO:0000313" key="4">
    <source>
        <dbReference type="Proteomes" id="UP001174934"/>
    </source>
</evidence>
<dbReference type="Proteomes" id="UP001174934">
    <property type="component" value="Unassembled WGS sequence"/>
</dbReference>
<feature type="region of interest" description="Disordered" evidence="1">
    <location>
        <begin position="1"/>
        <end position="47"/>
    </location>
</feature>
<feature type="domain" description="Aminoglycoside phosphotransferase" evidence="2">
    <location>
        <begin position="114"/>
        <end position="257"/>
    </location>
</feature>
<dbReference type="InterPro" id="IPR051678">
    <property type="entry name" value="AGP_Transferase"/>
</dbReference>
<dbReference type="GO" id="GO:0016301">
    <property type="term" value="F:kinase activity"/>
    <property type="evidence" value="ECO:0007669"/>
    <property type="project" value="UniProtKB-KW"/>
</dbReference>
<feature type="compositionally biased region" description="Basic and acidic residues" evidence="1">
    <location>
        <begin position="17"/>
        <end position="47"/>
    </location>
</feature>
<proteinExistence type="predicted"/>
<dbReference type="AlphaFoldDB" id="A0AA39W458"/>
<keyword evidence="3" id="KW-0808">Transferase</keyword>
<evidence type="ECO:0000259" key="2">
    <source>
        <dbReference type="Pfam" id="PF01636"/>
    </source>
</evidence>
<organism evidence="3 4">
    <name type="scientific">Bombardia bombarda</name>
    <dbReference type="NCBI Taxonomy" id="252184"/>
    <lineage>
        <taxon>Eukaryota</taxon>
        <taxon>Fungi</taxon>
        <taxon>Dikarya</taxon>
        <taxon>Ascomycota</taxon>
        <taxon>Pezizomycotina</taxon>
        <taxon>Sordariomycetes</taxon>
        <taxon>Sordariomycetidae</taxon>
        <taxon>Sordariales</taxon>
        <taxon>Lasiosphaeriaceae</taxon>
        <taxon>Bombardia</taxon>
    </lineage>
</organism>
<dbReference type="PANTHER" id="PTHR21310:SF55">
    <property type="entry name" value="AMINOGLYCOSIDE PHOSPHOTRANSFERASE DOMAIN-CONTAINING PROTEIN"/>
    <property type="match status" value="1"/>
</dbReference>
<dbReference type="EMBL" id="JAULSR010000010">
    <property type="protein sequence ID" value="KAK0610704.1"/>
    <property type="molecule type" value="Genomic_DNA"/>
</dbReference>
<dbReference type="InterPro" id="IPR002575">
    <property type="entry name" value="Aminoglycoside_PTrfase"/>
</dbReference>
<gene>
    <name evidence="3" type="ORF">B0T17DRAFT_585213</name>
</gene>
<accession>A0AA39W458</accession>
<sequence>MSTPSVENAVLDPYNADPDKIPNTDRYRREPLYGRYRPKPDDFQPDPKHFMSTTAESLKYWESVLALCDASIRIYENPDDGRDVFALGGVIVKSSHLNPLYSQTQLDGTYVDANEVQAIDLVRGALGDVRVPTIYFAGKINGLPVLVQERISGVVLAVAWQYLSQTQKASFKQQAREILRQMQQLQPPASCTARRYIVPDPDPVKHRGISELENDILFSDKNKDIDLSFMHNDFNQGNTVVDNNRIVGLFDWEMAGYFGRKTAAKVHTKCRGAHRRAYVTLGLPEEKVNDLMFWQDLYEINETEV</sequence>
<dbReference type="PANTHER" id="PTHR21310">
    <property type="entry name" value="AMINOGLYCOSIDE PHOSPHOTRANSFERASE-RELATED-RELATED"/>
    <property type="match status" value="1"/>
</dbReference>
<dbReference type="Pfam" id="PF01636">
    <property type="entry name" value="APH"/>
    <property type="match status" value="1"/>
</dbReference>
<dbReference type="InterPro" id="IPR011009">
    <property type="entry name" value="Kinase-like_dom_sf"/>
</dbReference>
<reference evidence="3" key="1">
    <citation type="submission" date="2023-06" db="EMBL/GenBank/DDBJ databases">
        <title>Genome-scale phylogeny and comparative genomics of the fungal order Sordariales.</title>
        <authorList>
            <consortium name="Lawrence Berkeley National Laboratory"/>
            <person name="Hensen N."/>
            <person name="Bonometti L."/>
            <person name="Westerberg I."/>
            <person name="Brannstrom I.O."/>
            <person name="Guillou S."/>
            <person name="Cros-Aarteil S."/>
            <person name="Calhoun S."/>
            <person name="Haridas S."/>
            <person name="Kuo A."/>
            <person name="Mondo S."/>
            <person name="Pangilinan J."/>
            <person name="Riley R."/>
            <person name="LaButti K."/>
            <person name="Andreopoulos B."/>
            <person name="Lipzen A."/>
            <person name="Chen C."/>
            <person name="Yanf M."/>
            <person name="Daum C."/>
            <person name="Ng V."/>
            <person name="Clum A."/>
            <person name="Steindorff A."/>
            <person name="Ohm R."/>
            <person name="Martin F."/>
            <person name="Silar P."/>
            <person name="Natvig D."/>
            <person name="Lalanne C."/>
            <person name="Gautier V."/>
            <person name="Ament-velasquez S.L."/>
            <person name="Kruys A."/>
            <person name="Hutchinson M.I."/>
            <person name="Powell A.J."/>
            <person name="Barry K."/>
            <person name="Miller A.N."/>
            <person name="Grigoriev I.V."/>
            <person name="Debuchy R."/>
            <person name="Gladieux P."/>
            <person name="Thoren M.H."/>
            <person name="Johannesson H."/>
        </authorList>
    </citation>
    <scope>NUCLEOTIDE SEQUENCE</scope>
    <source>
        <strain evidence="3">SMH3391-2</strain>
    </source>
</reference>
<evidence type="ECO:0000256" key="1">
    <source>
        <dbReference type="SAM" id="MobiDB-lite"/>
    </source>
</evidence>
<dbReference type="Gene3D" id="3.90.1200.10">
    <property type="match status" value="1"/>
</dbReference>
<dbReference type="SUPFAM" id="SSF56112">
    <property type="entry name" value="Protein kinase-like (PK-like)"/>
    <property type="match status" value="1"/>
</dbReference>
<name>A0AA39W458_9PEZI</name>
<keyword evidence="3" id="KW-0418">Kinase</keyword>
<protein>
    <submittedName>
        <fullName evidence="3">Kinase-like domain-containing protein</fullName>
    </submittedName>
</protein>
<comment type="caution">
    <text evidence="3">The sequence shown here is derived from an EMBL/GenBank/DDBJ whole genome shotgun (WGS) entry which is preliminary data.</text>
</comment>
<evidence type="ECO:0000313" key="3">
    <source>
        <dbReference type="EMBL" id="KAK0610704.1"/>
    </source>
</evidence>
<keyword evidence="4" id="KW-1185">Reference proteome</keyword>